<dbReference type="Proteomes" id="UP000019374">
    <property type="component" value="Unassembled WGS sequence"/>
</dbReference>
<reference evidence="2 3" key="1">
    <citation type="journal article" date="2013" name="Chin. Sci. Bull.">
        <title>Genome survey uncovers the secrets of sex and lifestyle in caterpillar fungus.</title>
        <authorList>
            <person name="Hu X."/>
            <person name="Zhang Y."/>
            <person name="Xiao G."/>
            <person name="Zheng P."/>
            <person name="Xia Y."/>
            <person name="Zhang X."/>
            <person name="St Leger R.J."/>
            <person name="Liu X."/>
            <person name="Wang C."/>
        </authorList>
    </citation>
    <scope>NUCLEOTIDE SEQUENCE [LARGE SCALE GENOMIC DNA]</scope>
    <source>
        <strain evidence="3">Co18 / CGMCC 3.14243</strain>
        <tissue evidence="2">Fruit-body</tissue>
    </source>
</reference>
<feature type="compositionally biased region" description="Basic and acidic residues" evidence="1">
    <location>
        <begin position="148"/>
        <end position="158"/>
    </location>
</feature>
<keyword evidence="2" id="KW-0687">Ribonucleoprotein</keyword>
<feature type="region of interest" description="Disordered" evidence="1">
    <location>
        <begin position="204"/>
        <end position="257"/>
    </location>
</feature>
<proteinExistence type="predicted"/>
<accession>T4ZWY1</accession>
<organism evidence="2 3">
    <name type="scientific">Ophiocordyceps sinensis (strain Co18 / CGMCC 3.14243)</name>
    <name type="common">Yarsagumba caterpillar fungus</name>
    <name type="synonym">Hirsutella sinensis</name>
    <dbReference type="NCBI Taxonomy" id="911162"/>
    <lineage>
        <taxon>Eukaryota</taxon>
        <taxon>Fungi</taxon>
        <taxon>Dikarya</taxon>
        <taxon>Ascomycota</taxon>
        <taxon>Pezizomycotina</taxon>
        <taxon>Sordariomycetes</taxon>
        <taxon>Hypocreomycetidae</taxon>
        <taxon>Hypocreales</taxon>
        <taxon>Ophiocordycipitaceae</taxon>
        <taxon>Ophiocordyceps</taxon>
    </lineage>
</organism>
<name>T4ZWY1_OPHSC</name>
<sequence>MLALKRLQGARPGTSCTCPLFLRRRTSYASPALAQLASSSSRVLQRSSGTRGRSFTSSAYFRVDLPTWDEARSREEIEEVVREAEQRWRGTLPKDYLTPREYALYVRLYGPPLRETEPEDVGIPTHADMGGPASPPEESQTLVEGGLEEVKHETKDDQDSQDQGDASAEGAAVEAMDQTPRYVDAVARNSREHAALLKLSQDFEAAQRKQREREQSSAIQSSAVQEGDEVDDQDPADEWPEEDENEDDDGDYRAEERRRFHRHTLAGHFNDGTVEVMLSGDRLGSSRRGFWRPRAANLTDDAHKSEEGQDGRGWASS</sequence>
<evidence type="ECO:0000313" key="3">
    <source>
        <dbReference type="Proteomes" id="UP000019374"/>
    </source>
</evidence>
<feature type="compositionally biased region" description="Acidic residues" evidence="1">
    <location>
        <begin position="226"/>
        <end position="250"/>
    </location>
</feature>
<feature type="region of interest" description="Disordered" evidence="1">
    <location>
        <begin position="282"/>
        <end position="317"/>
    </location>
</feature>
<dbReference type="GO" id="GO:0005840">
    <property type="term" value="C:ribosome"/>
    <property type="evidence" value="ECO:0007669"/>
    <property type="project" value="UniProtKB-KW"/>
</dbReference>
<feature type="compositionally biased region" description="Basic and acidic residues" evidence="1">
    <location>
        <begin position="300"/>
        <end position="310"/>
    </location>
</feature>
<dbReference type="EMBL" id="KE657757">
    <property type="protein sequence ID" value="EQK97614.1"/>
    <property type="molecule type" value="Genomic_DNA"/>
</dbReference>
<gene>
    <name evidence="2" type="ORF">OCS_06672</name>
</gene>
<keyword evidence="2" id="KW-0689">Ribosomal protein</keyword>
<dbReference type="AlphaFoldDB" id="T4ZWY1"/>
<feature type="region of interest" description="Disordered" evidence="1">
    <location>
        <begin position="113"/>
        <end position="179"/>
    </location>
</feature>
<feature type="compositionally biased region" description="Basic and acidic residues" evidence="1">
    <location>
        <begin position="205"/>
        <end position="215"/>
    </location>
</feature>
<dbReference type="eggNOG" id="KOG2539">
    <property type="taxonomic scope" value="Eukaryota"/>
</dbReference>
<evidence type="ECO:0000313" key="2">
    <source>
        <dbReference type="EMBL" id="EQK97614.1"/>
    </source>
</evidence>
<dbReference type="HOGENOM" id="CLU_877429_0_0_1"/>
<protein>
    <submittedName>
        <fullName evidence="2">37S ribosomal protein Rsm22</fullName>
    </submittedName>
</protein>
<evidence type="ECO:0000256" key="1">
    <source>
        <dbReference type="SAM" id="MobiDB-lite"/>
    </source>
</evidence>